<evidence type="ECO:0000256" key="7">
    <source>
        <dbReference type="ARBA" id="ARBA00023054"/>
    </source>
</evidence>
<sequence>MRIRVNELIVRNFRGFRDEHRITFNDGINIIHGPVGSGKTSIIQALEYALYGTQLEVKERVSKLSDLINEDSNSAMVKLVLSNGIEVARELRRAGESARETASVAINGTTYKSDDIYSRVVEVLGVDDDDFERFVLVTHRTLEALVYGNVSKRSLFIDKMFGLDALDNLNRSLPMSQIENAITVLRQRLASVKELPEIISKYGSIEKAQSKVKELKDEIERLRKEEGELSNVYSELMRKREELLRGFRGIEEVYSDYIATRLRRENLEQELEKSGVREINEMSIRLELERIRDSLVEKLEEYAMVKEADDVGKLVITNDNLADASEKIYTAFEGLVKLKDKLIEDKEYLSNVRSDLEVQVEALKASLRELESRLSQEEPRVREYRALVDKYGEPIKVKREIEELRSSLEKISAEESFKSSLLNVLQYILTNHEDRCPICGRPLRDDDHKRIKDRITELSKSRSEEINNIRSRLSELERILASMEALLPIVNDYEATIERMRDVRSRYETALSKLETIERSIRDIDKRTQVLIRFIDEFRVEIDDIDKSISYLRKYRELESLKMREDELRQRLANLGVDTQTIISIEEQIRYIDNKLTQVRTKLSDDSAELSRLELALSSIGFDREDPSVLRKRLDFLEDFYNKLTRIRAGIRDVQARVRDEMIRVIKNNVGSIFKMLYPYGDLEGAGIEVTVRDRGIVGVVSEYTLYALRLGGRKVTISRLSDGQRLTIALSFLLSVYRSTNHNIDFLLMDEPVPYVDQNIRKAFATLLTRFIGEELIGQVIITTQSGDLVNDITNAAKENGIKYKVIKLIKDGNERRIVGSND</sequence>
<dbReference type="EMBL" id="AP026830">
    <property type="protein sequence ID" value="BDR91769.1"/>
    <property type="molecule type" value="Genomic_DNA"/>
</dbReference>
<dbReference type="RefSeq" id="WP_188602485.1">
    <property type="nucleotide sequence ID" value="NZ_AP026830.1"/>
</dbReference>
<dbReference type="InterPro" id="IPR013134">
    <property type="entry name" value="Zn_hook_RAD50"/>
</dbReference>
<dbReference type="Gene3D" id="3.40.50.300">
    <property type="entry name" value="P-loop containing nucleotide triphosphate hydrolases"/>
    <property type="match status" value="2"/>
</dbReference>
<name>A0A830E4T4_9CREN</name>
<feature type="coiled-coil region" evidence="10">
    <location>
        <begin position="175"/>
        <end position="242"/>
    </location>
</feature>
<keyword evidence="7 10" id="KW-0175">Coiled coil</keyword>
<feature type="coiled-coil region" evidence="10">
    <location>
        <begin position="466"/>
        <end position="510"/>
    </location>
</feature>
<organism evidence="13 14">
    <name type="scientific">Vulcanisaeta souniana JCM 11219</name>
    <dbReference type="NCBI Taxonomy" id="1293586"/>
    <lineage>
        <taxon>Archaea</taxon>
        <taxon>Thermoproteota</taxon>
        <taxon>Thermoprotei</taxon>
        <taxon>Thermoproteales</taxon>
        <taxon>Thermoproteaceae</taxon>
        <taxon>Vulcanisaeta</taxon>
    </lineage>
</organism>
<evidence type="ECO:0000313" key="14">
    <source>
        <dbReference type="Proteomes" id="UP000657075"/>
    </source>
</evidence>
<evidence type="ECO:0000256" key="4">
    <source>
        <dbReference type="ARBA" id="ARBA00022801"/>
    </source>
</evidence>
<dbReference type="InterPro" id="IPR027417">
    <property type="entry name" value="P-loop_NTPase"/>
</dbReference>
<keyword evidence="4" id="KW-0378">Hydrolase</keyword>
<evidence type="ECO:0000256" key="9">
    <source>
        <dbReference type="PROSITE-ProRule" id="PRU00471"/>
    </source>
</evidence>
<evidence type="ECO:0000313" key="12">
    <source>
        <dbReference type="EMBL" id="BDR91769.1"/>
    </source>
</evidence>
<dbReference type="Pfam" id="PF13476">
    <property type="entry name" value="AAA_23"/>
    <property type="match status" value="1"/>
</dbReference>
<dbReference type="EMBL" id="BMNM01000001">
    <property type="protein sequence ID" value="GGI70526.1"/>
    <property type="molecule type" value="Genomic_DNA"/>
</dbReference>
<evidence type="ECO:0000256" key="8">
    <source>
        <dbReference type="ARBA" id="ARBA00023204"/>
    </source>
</evidence>
<keyword evidence="8" id="KW-0234">DNA repair</keyword>
<accession>A0A830E4T4</accession>
<keyword evidence="15" id="KW-1185">Reference proteome</keyword>
<dbReference type="AlphaFoldDB" id="A0A830E4T4"/>
<dbReference type="OrthoDB" id="25344at2157"/>
<gene>
    <name evidence="13" type="ORF">GCM10007112_04350</name>
    <name evidence="12" type="ORF">Vsou_08620</name>
</gene>
<feature type="domain" description="Zinc-hook" evidence="11">
    <location>
        <begin position="387"/>
        <end position="488"/>
    </location>
</feature>
<dbReference type="GO" id="GO:0046872">
    <property type="term" value="F:metal ion binding"/>
    <property type="evidence" value="ECO:0007669"/>
    <property type="project" value="UniProtKB-UniRule"/>
</dbReference>
<keyword evidence="6" id="KW-0067">ATP-binding</keyword>
<dbReference type="InterPro" id="IPR038729">
    <property type="entry name" value="Rad50/SbcC_AAA"/>
</dbReference>
<keyword evidence="2" id="KW-0547">Nucleotide-binding</keyword>
<dbReference type="PANTHER" id="PTHR32114">
    <property type="entry name" value="ABC TRANSPORTER ABCH.3"/>
    <property type="match status" value="1"/>
</dbReference>
<dbReference type="GO" id="GO:0016887">
    <property type="term" value="F:ATP hydrolysis activity"/>
    <property type="evidence" value="ECO:0007669"/>
    <property type="project" value="InterPro"/>
</dbReference>
<evidence type="ECO:0000313" key="13">
    <source>
        <dbReference type="EMBL" id="GGI70526.1"/>
    </source>
</evidence>
<reference evidence="13" key="2">
    <citation type="submission" date="2020-09" db="EMBL/GenBank/DDBJ databases">
        <authorList>
            <person name="Sun Q."/>
            <person name="Ohkuma M."/>
        </authorList>
    </citation>
    <scope>NUCLEOTIDE SEQUENCE</scope>
    <source>
        <strain evidence="13">JCM 11219</strain>
    </source>
</reference>
<dbReference type="GO" id="GO:0005524">
    <property type="term" value="F:ATP binding"/>
    <property type="evidence" value="ECO:0007669"/>
    <property type="project" value="UniProtKB-KW"/>
</dbReference>
<reference evidence="13" key="1">
    <citation type="journal article" date="2014" name="Int. J. Syst. Evol. Microbiol.">
        <title>Complete genome sequence of Corynebacterium casei LMG S-19264T (=DSM 44701T), isolated from a smear-ripened cheese.</title>
        <authorList>
            <consortium name="US DOE Joint Genome Institute (JGI-PGF)"/>
            <person name="Walter F."/>
            <person name="Albersmeier A."/>
            <person name="Kalinowski J."/>
            <person name="Ruckert C."/>
        </authorList>
    </citation>
    <scope>NUCLEOTIDE SEQUENCE</scope>
    <source>
        <strain evidence="13">JCM 11219</strain>
    </source>
</reference>
<dbReference type="Gene3D" id="1.10.287.510">
    <property type="entry name" value="Helix hairpin bin"/>
    <property type="match status" value="1"/>
</dbReference>
<keyword evidence="5 9" id="KW-0862">Zinc</keyword>
<keyword evidence="1 9" id="KW-0479">Metal-binding</keyword>
<dbReference type="Proteomes" id="UP000657075">
    <property type="component" value="Unassembled WGS sequence"/>
</dbReference>
<evidence type="ECO:0000256" key="1">
    <source>
        <dbReference type="ARBA" id="ARBA00022723"/>
    </source>
</evidence>
<evidence type="ECO:0000259" key="11">
    <source>
        <dbReference type="PROSITE" id="PS51131"/>
    </source>
</evidence>
<evidence type="ECO:0000256" key="5">
    <source>
        <dbReference type="ARBA" id="ARBA00022833"/>
    </source>
</evidence>
<dbReference type="GeneID" id="76206412"/>
<protein>
    <submittedName>
        <fullName evidence="13">Chromosome segregation protein SMC</fullName>
    </submittedName>
</protein>
<reference evidence="12" key="4">
    <citation type="journal article" date="2023" name="Microbiol. Resour. Announc.">
        <title>Complete Genome Sequence of Vulcanisaeta souniana Strain IC-059, a Hyperthermophilic Archaeon Isolated from Hot Spring Water in Japan.</title>
        <authorList>
            <person name="Kato S."/>
            <person name="Itoh T."/>
            <person name="Wu L."/>
            <person name="Ma J."/>
            <person name="Ohkuma M."/>
        </authorList>
    </citation>
    <scope>NUCLEOTIDE SEQUENCE</scope>
    <source>
        <strain evidence="12">JCM 11219</strain>
    </source>
</reference>
<keyword evidence="3" id="KW-0227">DNA damage</keyword>
<proteinExistence type="predicted"/>
<dbReference type="PROSITE" id="PS51131">
    <property type="entry name" value="ZN_HOOK"/>
    <property type="match status" value="1"/>
</dbReference>
<evidence type="ECO:0000313" key="15">
    <source>
        <dbReference type="Proteomes" id="UP001060771"/>
    </source>
</evidence>
<evidence type="ECO:0000256" key="10">
    <source>
        <dbReference type="SAM" id="Coils"/>
    </source>
</evidence>
<evidence type="ECO:0000256" key="3">
    <source>
        <dbReference type="ARBA" id="ARBA00022763"/>
    </source>
</evidence>
<dbReference type="Proteomes" id="UP001060771">
    <property type="component" value="Chromosome"/>
</dbReference>
<dbReference type="SUPFAM" id="SSF52540">
    <property type="entry name" value="P-loop containing nucleoside triphosphate hydrolases"/>
    <property type="match status" value="2"/>
</dbReference>
<evidence type="ECO:0000256" key="2">
    <source>
        <dbReference type="ARBA" id="ARBA00022741"/>
    </source>
</evidence>
<dbReference type="PANTHER" id="PTHR32114:SF2">
    <property type="entry name" value="ABC TRANSPORTER ABCH.3"/>
    <property type="match status" value="1"/>
</dbReference>
<evidence type="ECO:0000256" key="6">
    <source>
        <dbReference type="ARBA" id="ARBA00022840"/>
    </source>
</evidence>
<feature type="binding site" evidence="9">
    <location>
        <position position="439"/>
    </location>
    <ligand>
        <name>Zn(2+)</name>
        <dbReference type="ChEBI" id="CHEBI:29105"/>
    </ligand>
</feature>
<dbReference type="GO" id="GO:0006302">
    <property type="term" value="P:double-strand break repair"/>
    <property type="evidence" value="ECO:0007669"/>
    <property type="project" value="InterPro"/>
</dbReference>
<reference evidence="15" key="3">
    <citation type="submission" date="2022-09" db="EMBL/GenBank/DDBJ databases">
        <title>Complete genome sequence of Vulcanisaeta souniana.</title>
        <authorList>
            <person name="Kato S."/>
            <person name="Itoh T."/>
            <person name="Ohkuma M."/>
        </authorList>
    </citation>
    <scope>NUCLEOTIDE SEQUENCE [LARGE SCALE GENOMIC DNA]</scope>
    <source>
        <strain evidence="15">JCM 11219</strain>
    </source>
</reference>
<feature type="binding site" evidence="9">
    <location>
        <position position="436"/>
    </location>
    <ligand>
        <name>Zn(2+)</name>
        <dbReference type="ChEBI" id="CHEBI:29105"/>
    </ligand>
</feature>